<evidence type="ECO:0000313" key="3">
    <source>
        <dbReference type="EMBL" id="CAG11766.1"/>
    </source>
</evidence>
<organism evidence="3">
    <name type="scientific">Tetraodon nigroviridis</name>
    <name type="common">Spotted green pufferfish</name>
    <name type="synonym">Chelonodon nigroviridis</name>
    <dbReference type="NCBI Taxonomy" id="99883"/>
    <lineage>
        <taxon>Eukaryota</taxon>
        <taxon>Metazoa</taxon>
        <taxon>Chordata</taxon>
        <taxon>Craniata</taxon>
        <taxon>Vertebrata</taxon>
        <taxon>Euteleostomi</taxon>
        <taxon>Actinopterygii</taxon>
        <taxon>Neopterygii</taxon>
        <taxon>Teleostei</taxon>
        <taxon>Neoteleostei</taxon>
        <taxon>Acanthomorphata</taxon>
        <taxon>Eupercaria</taxon>
        <taxon>Tetraodontiformes</taxon>
        <taxon>Tetradontoidea</taxon>
        <taxon>Tetraodontidae</taxon>
        <taxon>Tetraodon</taxon>
    </lineage>
</organism>
<feature type="region of interest" description="Disordered" evidence="2">
    <location>
        <begin position="1"/>
        <end position="60"/>
    </location>
</feature>
<feature type="region of interest" description="Disordered" evidence="2">
    <location>
        <begin position="226"/>
        <end position="297"/>
    </location>
</feature>
<feature type="region of interest" description="Disordered" evidence="2">
    <location>
        <begin position="151"/>
        <end position="187"/>
    </location>
</feature>
<comment type="caution">
    <text evidence="3">The sequence shown here is derived from an EMBL/GenBank/DDBJ whole genome shotgun (WGS) entry which is preliminary data.</text>
</comment>
<reference evidence="3" key="2">
    <citation type="submission" date="2004-02" db="EMBL/GenBank/DDBJ databases">
        <authorList>
            <consortium name="Genoscope"/>
            <consortium name="Whitehead Institute Centre for Genome Research"/>
        </authorList>
    </citation>
    <scope>NUCLEOTIDE SEQUENCE</scope>
</reference>
<gene>
    <name evidence="3" type="ORF">GSTENG00033833001</name>
</gene>
<dbReference type="Gene3D" id="1.20.5.4090">
    <property type="match status" value="1"/>
</dbReference>
<dbReference type="KEGG" id="tng:GSTEN00033833G001"/>
<dbReference type="OrthoDB" id="8896680at2759"/>
<feature type="compositionally biased region" description="Basic and acidic residues" evidence="2">
    <location>
        <begin position="20"/>
        <end position="45"/>
    </location>
</feature>
<protein>
    <submittedName>
        <fullName evidence="3">(spotted green pufferfish) hypothetical protein</fullName>
    </submittedName>
</protein>
<dbReference type="AlphaFoldDB" id="Q4RIL6"/>
<name>Q4RIL6_TETNG</name>
<dbReference type="EMBL" id="CAAE01015043">
    <property type="protein sequence ID" value="CAG11766.1"/>
    <property type="molecule type" value="Genomic_DNA"/>
</dbReference>
<proteinExistence type="predicted"/>
<feature type="coiled-coil region" evidence="1">
    <location>
        <begin position="69"/>
        <end position="138"/>
    </location>
</feature>
<evidence type="ECO:0000256" key="1">
    <source>
        <dbReference type="SAM" id="Coils"/>
    </source>
</evidence>
<keyword evidence="1" id="KW-0175">Coiled coil</keyword>
<sequence>MLSVTVDNSSPRKRTLSRGISEDESLRNIIKESESSSRRLTRSESRTGTLRRTGGSQSEQDLFMGLPEMLELQASHDEVVQELRGLEVEREALLFQVDVLQDTLESVEELLAEAQRDAGQASLALEQEREAKRKLESRVCSLMQEVERLKEGRTNERPAPANQGGAVAEATQPGSARVSALQPEEGEEGNVLARLRRMVSKPLIHVPSLALDNPLAVDGVLRRPCEHEAEERRDASPDRNDTDSLSAYEDASAETPERDELFPGTAETELPRDPEGSAQVGEDQNQEPKAGEQCVVS</sequence>
<accession>Q4RIL6</accession>
<feature type="compositionally biased region" description="Basic and acidic residues" evidence="2">
    <location>
        <begin position="226"/>
        <end position="242"/>
    </location>
</feature>
<evidence type="ECO:0000256" key="2">
    <source>
        <dbReference type="SAM" id="MobiDB-lite"/>
    </source>
</evidence>
<reference evidence="3" key="1">
    <citation type="journal article" date="2004" name="Nature">
        <title>Genome duplication in the teleost fish Tetraodon nigroviridis reveals the early vertebrate proto-karyotype.</title>
        <authorList>
            <person name="Jaillon O."/>
            <person name="Aury J.-M."/>
            <person name="Brunet F."/>
            <person name="Petit J.-L."/>
            <person name="Stange-Thomann N."/>
            <person name="Mauceli E."/>
            <person name="Bouneau L."/>
            <person name="Fischer C."/>
            <person name="Ozouf-Costaz C."/>
            <person name="Bernot A."/>
            <person name="Nicaud S."/>
            <person name="Jaffe D."/>
            <person name="Fisher S."/>
            <person name="Lutfalla G."/>
            <person name="Dossat C."/>
            <person name="Segurens B."/>
            <person name="Dasilva C."/>
            <person name="Salanoubat M."/>
            <person name="Levy M."/>
            <person name="Boudet N."/>
            <person name="Castellano S."/>
            <person name="Anthouard V."/>
            <person name="Jubin C."/>
            <person name="Castelli V."/>
            <person name="Katinka M."/>
            <person name="Vacherie B."/>
            <person name="Biemont C."/>
            <person name="Skalli Z."/>
            <person name="Cattolico L."/>
            <person name="Poulain J."/>
            <person name="De Berardinis V."/>
            <person name="Cruaud C."/>
            <person name="Duprat S."/>
            <person name="Brottier P."/>
            <person name="Coutanceau J.-P."/>
            <person name="Gouzy J."/>
            <person name="Parra G."/>
            <person name="Lardier G."/>
            <person name="Chapple C."/>
            <person name="McKernan K.J."/>
            <person name="McEwan P."/>
            <person name="Bosak S."/>
            <person name="Kellis M."/>
            <person name="Volff J.-N."/>
            <person name="Guigo R."/>
            <person name="Zody M.C."/>
            <person name="Mesirov J."/>
            <person name="Lindblad-Toh K."/>
            <person name="Birren B."/>
            <person name="Nusbaum C."/>
            <person name="Kahn D."/>
            <person name="Robinson-Rechavi M."/>
            <person name="Laudet V."/>
            <person name="Schachter V."/>
            <person name="Quetier F."/>
            <person name="Saurin W."/>
            <person name="Scarpelli C."/>
            <person name="Wincker P."/>
            <person name="Lander E.S."/>
            <person name="Weissenbach J."/>
            <person name="Roest Crollius H."/>
        </authorList>
    </citation>
    <scope>NUCLEOTIDE SEQUENCE [LARGE SCALE GENOMIC DNA]</scope>
</reference>
<feature type="compositionally biased region" description="Low complexity" evidence="2">
    <location>
        <begin position="46"/>
        <end position="56"/>
    </location>
</feature>